<dbReference type="InterPro" id="IPR024294">
    <property type="entry name" value="DUF3810"/>
</dbReference>
<dbReference type="Pfam" id="PF12725">
    <property type="entry name" value="DUF3810"/>
    <property type="match status" value="1"/>
</dbReference>
<dbReference type="OrthoDB" id="1048788at2"/>
<feature type="transmembrane region" description="Helical" evidence="1">
    <location>
        <begin position="107"/>
        <end position="124"/>
    </location>
</feature>
<keyword evidence="1" id="KW-1133">Transmembrane helix</keyword>
<evidence type="ECO:0008006" key="4">
    <source>
        <dbReference type="Google" id="ProtNLM"/>
    </source>
</evidence>
<keyword evidence="1" id="KW-0812">Transmembrane</keyword>
<evidence type="ECO:0000313" key="3">
    <source>
        <dbReference type="Proteomes" id="UP000243406"/>
    </source>
</evidence>
<reference evidence="3" key="1">
    <citation type="submission" date="2017-02" db="EMBL/GenBank/DDBJ databases">
        <authorList>
            <person name="Varghese N."/>
            <person name="Submissions S."/>
        </authorList>
    </citation>
    <scope>NUCLEOTIDE SEQUENCE [LARGE SCALE GENOMIC DNA]</scope>
    <source>
        <strain evidence="3">ATCC 35199</strain>
    </source>
</reference>
<gene>
    <name evidence="2" type="ORF">SAMN02745120_2469</name>
</gene>
<accession>A0A1T5CYP6</accession>
<sequence>MFLEVRMYKKKYRRNFKIPISLYFIFFAILTFFLGTILEARSDLLEKYYSLGINKWTIQGISSLTGLFPFSLGEIIYVSHLIALPIITCLLIWKLFKGDFLNFLGKLLIYISSVYILFMFLWGFNYSRISIAEMMNLEVSMYSKTDLYYLSLDLAEKANELSNLAKKSEAKNVNVSREYLDIFSRANEGFEVVGKDIKALSGSYGKPKSIALSRPMLYTNITGMYFPFTAEANVNTQIPMLLLPATTLHEMAHQRGIAPEDEANFTAYFVGIHHPDYDFQYSSTVLALIHTMNALSKEDYEMAKQVQTLYSENLRRDLEYYSRFWDKYEGRTSEVAEKVNDTYLKSNRQVDGVKSYGRMVDLLLAYHKQVN</sequence>
<evidence type="ECO:0000256" key="1">
    <source>
        <dbReference type="SAM" id="Phobius"/>
    </source>
</evidence>
<feature type="transmembrane region" description="Helical" evidence="1">
    <location>
        <begin position="75"/>
        <end position="95"/>
    </location>
</feature>
<keyword evidence="1" id="KW-0472">Membrane</keyword>
<dbReference type="AlphaFoldDB" id="A0A1T5CYP6"/>
<dbReference type="EMBL" id="FUYN01000006">
    <property type="protein sequence ID" value="SKB64481.1"/>
    <property type="molecule type" value="Genomic_DNA"/>
</dbReference>
<keyword evidence="3" id="KW-1185">Reference proteome</keyword>
<proteinExistence type="predicted"/>
<protein>
    <recommendedName>
        <fullName evidence="4">DUF3810 domain-containing protein</fullName>
    </recommendedName>
</protein>
<name>A0A1T5CYP6_9FIRM</name>
<dbReference type="Proteomes" id="UP000243406">
    <property type="component" value="Unassembled WGS sequence"/>
</dbReference>
<evidence type="ECO:0000313" key="2">
    <source>
        <dbReference type="EMBL" id="SKB64481.1"/>
    </source>
</evidence>
<dbReference type="RefSeq" id="WP_079590246.1">
    <property type="nucleotide sequence ID" value="NZ_FUYN01000006.1"/>
</dbReference>
<organism evidence="2 3">
    <name type="scientific">Acetoanaerobium noterae</name>
    <dbReference type="NCBI Taxonomy" id="745369"/>
    <lineage>
        <taxon>Bacteria</taxon>
        <taxon>Bacillati</taxon>
        <taxon>Bacillota</taxon>
        <taxon>Clostridia</taxon>
        <taxon>Peptostreptococcales</taxon>
        <taxon>Filifactoraceae</taxon>
        <taxon>Acetoanaerobium</taxon>
    </lineage>
</organism>
<feature type="transmembrane region" description="Helical" evidence="1">
    <location>
        <begin position="20"/>
        <end position="38"/>
    </location>
</feature>